<dbReference type="GeneID" id="8106015"/>
<dbReference type="PROSITE" id="PS50048">
    <property type="entry name" value="ZN2_CY6_FUNGAL_2"/>
    <property type="match status" value="1"/>
</dbReference>
<organism evidence="8 9">
    <name type="scientific">Talaromyces stipitatus (strain ATCC 10500 / CBS 375.48 / QM 6759 / NRRL 1006)</name>
    <name type="common">Penicillium stipitatum</name>
    <dbReference type="NCBI Taxonomy" id="441959"/>
    <lineage>
        <taxon>Eukaryota</taxon>
        <taxon>Fungi</taxon>
        <taxon>Dikarya</taxon>
        <taxon>Ascomycota</taxon>
        <taxon>Pezizomycotina</taxon>
        <taxon>Eurotiomycetes</taxon>
        <taxon>Eurotiomycetidae</taxon>
        <taxon>Eurotiales</taxon>
        <taxon>Trichocomaceae</taxon>
        <taxon>Talaromyces</taxon>
        <taxon>Talaromyces sect. Talaromyces</taxon>
    </lineage>
</organism>
<dbReference type="AlphaFoldDB" id="B8LV66"/>
<dbReference type="eggNOG" id="ENOG502RQQ0">
    <property type="taxonomic scope" value="Eukaryota"/>
</dbReference>
<dbReference type="SMART" id="SM00066">
    <property type="entry name" value="GAL4"/>
    <property type="match status" value="1"/>
</dbReference>
<evidence type="ECO:0000256" key="6">
    <source>
        <dbReference type="ARBA" id="ARBA00023242"/>
    </source>
</evidence>
<dbReference type="InParanoid" id="B8LV66"/>
<evidence type="ECO:0000256" key="1">
    <source>
        <dbReference type="ARBA" id="ARBA00004123"/>
    </source>
</evidence>
<keyword evidence="2" id="KW-0479">Metal-binding</keyword>
<dbReference type="OrthoDB" id="4226267at2759"/>
<accession>B8LV66</accession>
<gene>
    <name evidence="8" type="ORF">TSTA_065700</name>
</gene>
<dbReference type="EMBL" id="EQ962652">
    <property type="protein sequence ID" value="EED23116.1"/>
    <property type="molecule type" value="Genomic_DNA"/>
</dbReference>
<keyword evidence="9" id="KW-1185">Reference proteome</keyword>
<dbReference type="InterPro" id="IPR036864">
    <property type="entry name" value="Zn2-C6_fun-type_DNA-bd_sf"/>
</dbReference>
<dbReference type="CDD" id="cd00067">
    <property type="entry name" value="GAL4"/>
    <property type="match status" value="1"/>
</dbReference>
<dbReference type="GO" id="GO:0003677">
    <property type="term" value="F:DNA binding"/>
    <property type="evidence" value="ECO:0007669"/>
    <property type="project" value="UniProtKB-KW"/>
</dbReference>
<keyword evidence="6" id="KW-0539">Nucleus</keyword>
<dbReference type="Proteomes" id="UP000001745">
    <property type="component" value="Unassembled WGS sequence"/>
</dbReference>
<dbReference type="Gene3D" id="4.10.240.10">
    <property type="entry name" value="Zn(2)-C6 fungal-type DNA-binding domain"/>
    <property type="match status" value="1"/>
</dbReference>
<dbReference type="CDD" id="cd12148">
    <property type="entry name" value="fungal_TF_MHR"/>
    <property type="match status" value="1"/>
</dbReference>
<dbReference type="GO" id="GO:0006351">
    <property type="term" value="P:DNA-templated transcription"/>
    <property type="evidence" value="ECO:0007669"/>
    <property type="project" value="InterPro"/>
</dbReference>
<dbReference type="InterPro" id="IPR050815">
    <property type="entry name" value="TF_fung"/>
</dbReference>
<protein>
    <recommendedName>
        <fullName evidence="7">Zn(2)-C6 fungal-type domain-containing protein</fullName>
    </recommendedName>
</protein>
<dbReference type="GO" id="GO:0008270">
    <property type="term" value="F:zinc ion binding"/>
    <property type="evidence" value="ECO:0007669"/>
    <property type="project" value="InterPro"/>
</dbReference>
<evidence type="ECO:0000256" key="2">
    <source>
        <dbReference type="ARBA" id="ARBA00022723"/>
    </source>
</evidence>
<evidence type="ECO:0000313" key="9">
    <source>
        <dbReference type="Proteomes" id="UP000001745"/>
    </source>
</evidence>
<dbReference type="HOGENOM" id="CLU_023880_4_0_1"/>
<sequence length="503" mass="55617">MERAQFVCTTCSARKKGCDKALPACGFCAKRGLSCKYDGPARKERSFRPYNPGKYFVASGTLNAPISPISIVNSASSPDTPSVTASISQSIHESLYQQVRDVLNLANLTAEDISKRYFDSFHRLYPIISPELFYQAQSKYAHGGSISPSTDYSILVLAMFLAITLPGHHRPTNLSLSDQEQLYVKVKSLIAQIQTAISPSFALVQVMFIVTIWEYTRARPEAAYSSINACSSLARILGVGDELLEKSAPYQSNIITNLVEIVKRNVAWAVIMLERIILVELNPKAIRPLTGYPNIDCQLPLDLLPSDSSLSQSIDYQSSISATLSCLETGNVSWFGRQAQAIFLLDNVLEVVRTASKTGITQGILQGAVELDGMIRNFLAMLLEESRQKKTSLCSSVAFSIRALFLLHWSIFDALPTSGNESNYQARNLSWTAINSACNMTIDAITHAQQEPDSPVPICSFYILQEAIRYLSEHQKVAGDEATVSDKDMLIHADKEYRSTYIF</sequence>
<dbReference type="PANTHER" id="PTHR47338">
    <property type="entry name" value="ZN(II)2CYS6 TRANSCRIPTION FACTOR (EUROFUNG)-RELATED"/>
    <property type="match status" value="1"/>
</dbReference>
<evidence type="ECO:0000313" key="8">
    <source>
        <dbReference type="EMBL" id="EED23116.1"/>
    </source>
</evidence>
<dbReference type="SUPFAM" id="SSF57701">
    <property type="entry name" value="Zn2/Cys6 DNA-binding domain"/>
    <property type="match status" value="1"/>
</dbReference>
<evidence type="ECO:0000259" key="7">
    <source>
        <dbReference type="PROSITE" id="PS50048"/>
    </source>
</evidence>
<dbReference type="Pfam" id="PF04082">
    <property type="entry name" value="Fungal_trans"/>
    <property type="match status" value="1"/>
</dbReference>
<dbReference type="OMA" id="ACNVRKK"/>
<evidence type="ECO:0000256" key="3">
    <source>
        <dbReference type="ARBA" id="ARBA00023015"/>
    </source>
</evidence>
<proteinExistence type="predicted"/>
<dbReference type="RefSeq" id="XP_002340503.1">
    <property type="nucleotide sequence ID" value="XM_002340462.1"/>
</dbReference>
<dbReference type="GO" id="GO:0000981">
    <property type="term" value="F:DNA-binding transcription factor activity, RNA polymerase II-specific"/>
    <property type="evidence" value="ECO:0007669"/>
    <property type="project" value="InterPro"/>
</dbReference>
<keyword evidence="3" id="KW-0805">Transcription regulation</keyword>
<dbReference type="PROSITE" id="PS00463">
    <property type="entry name" value="ZN2_CY6_FUNGAL_1"/>
    <property type="match status" value="1"/>
</dbReference>
<dbReference type="PANTHER" id="PTHR47338:SF20">
    <property type="entry name" value="ZN(II)2CYS6 TRANSCRIPTION FACTOR (EUROFUNG)"/>
    <property type="match status" value="1"/>
</dbReference>
<feature type="domain" description="Zn(2)-C6 fungal-type" evidence="7">
    <location>
        <begin position="7"/>
        <end position="37"/>
    </location>
</feature>
<name>B8LV66_TALSN</name>
<dbReference type="GO" id="GO:0005634">
    <property type="term" value="C:nucleus"/>
    <property type="evidence" value="ECO:0007669"/>
    <property type="project" value="UniProtKB-SubCell"/>
</dbReference>
<reference evidence="9" key="1">
    <citation type="journal article" date="2015" name="Genome Announc.">
        <title>Genome sequence of the AIDS-associated pathogen Penicillium marneffei (ATCC18224) and its near taxonomic relative Talaromyces stipitatus (ATCC10500).</title>
        <authorList>
            <person name="Nierman W.C."/>
            <person name="Fedorova-Abrams N.D."/>
            <person name="Andrianopoulos A."/>
        </authorList>
    </citation>
    <scope>NUCLEOTIDE SEQUENCE [LARGE SCALE GENOMIC DNA]</scope>
    <source>
        <strain evidence="9">ATCC 10500 / CBS 375.48 / QM 6759 / NRRL 1006</strain>
    </source>
</reference>
<dbReference type="VEuPathDB" id="FungiDB:TSTA_065700"/>
<evidence type="ECO:0000256" key="5">
    <source>
        <dbReference type="ARBA" id="ARBA00023163"/>
    </source>
</evidence>
<keyword evidence="4" id="KW-0238">DNA-binding</keyword>
<evidence type="ECO:0000256" key="4">
    <source>
        <dbReference type="ARBA" id="ARBA00023125"/>
    </source>
</evidence>
<keyword evidence="5" id="KW-0804">Transcription</keyword>
<dbReference type="PhylomeDB" id="B8LV66"/>
<dbReference type="InterPro" id="IPR001138">
    <property type="entry name" value="Zn2Cys6_DnaBD"/>
</dbReference>
<comment type="subcellular location">
    <subcellularLocation>
        <location evidence="1">Nucleus</location>
    </subcellularLocation>
</comment>
<dbReference type="Pfam" id="PF00172">
    <property type="entry name" value="Zn_clus"/>
    <property type="match status" value="1"/>
</dbReference>
<dbReference type="InterPro" id="IPR007219">
    <property type="entry name" value="XnlR_reg_dom"/>
</dbReference>